<dbReference type="GO" id="GO:0046813">
    <property type="term" value="P:receptor-mediated virion attachment to host cell"/>
    <property type="evidence" value="ECO:0007669"/>
    <property type="project" value="TreeGrafter"/>
</dbReference>
<feature type="region of interest" description="Disordered" evidence="4">
    <location>
        <begin position="26"/>
        <end position="56"/>
    </location>
</feature>
<reference evidence="7 8" key="1">
    <citation type="submission" date="2012-05" db="EMBL/GenBank/DDBJ databases">
        <title>Finished chromosome of genome of Oscillatoria sp. PCC 7112.</title>
        <authorList>
            <consortium name="US DOE Joint Genome Institute"/>
            <person name="Gugger M."/>
            <person name="Coursin T."/>
            <person name="Rippka R."/>
            <person name="Tandeau De Marsac N."/>
            <person name="Huntemann M."/>
            <person name="Wei C.-L."/>
            <person name="Han J."/>
            <person name="Detter J.C."/>
            <person name="Han C."/>
            <person name="Tapia R."/>
            <person name="Davenport K."/>
            <person name="Daligault H."/>
            <person name="Erkkila T."/>
            <person name="Gu W."/>
            <person name="Munk A.C.C."/>
            <person name="Teshima H."/>
            <person name="Xu Y."/>
            <person name="Chain P."/>
            <person name="Chen A."/>
            <person name="Krypides N."/>
            <person name="Mavromatis K."/>
            <person name="Markowitz V."/>
            <person name="Szeto E."/>
            <person name="Ivanova N."/>
            <person name="Mikhailova N."/>
            <person name="Ovchinnikova G."/>
            <person name="Pagani I."/>
            <person name="Pati A."/>
            <person name="Goodwin L."/>
            <person name="Peters L."/>
            <person name="Pitluck S."/>
            <person name="Woyke T."/>
            <person name="Kerfeld C."/>
        </authorList>
    </citation>
    <scope>NUCLEOTIDE SEQUENCE [LARGE SCALE GENOMIC DNA]</scope>
    <source>
        <strain evidence="7 8">PCC 7112</strain>
    </source>
</reference>
<feature type="repeat" description="TPR" evidence="3">
    <location>
        <begin position="652"/>
        <end position="685"/>
    </location>
</feature>
<dbReference type="Pfam" id="PF00069">
    <property type="entry name" value="Pkinase"/>
    <property type="match status" value="1"/>
</dbReference>
<dbReference type="OrthoDB" id="568198at2"/>
<dbReference type="KEGG" id="oni:Osc7112_2096"/>
<dbReference type="InterPro" id="IPR050498">
    <property type="entry name" value="Ycf3"/>
</dbReference>
<dbReference type="GO" id="GO:0004674">
    <property type="term" value="F:protein serine/threonine kinase activity"/>
    <property type="evidence" value="ECO:0007669"/>
    <property type="project" value="UniProtKB-KW"/>
</dbReference>
<dbReference type="PROSITE" id="PS50011">
    <property type="entry name" value="PROTEIN_KINASE_DOM"/>
    <property type="match status" value="1"/>
</dbReference>
<feature type="domain" description="Protein kinase" evidence="6">
    <location>
        <begin position="85"/>
        <end position="352"/>
    </location>
</feature>
<dbReference type="SMART" id="SM00028">
    <property type="entry name" value="TPR"/>
    <property type="match status" value="11"/>
</dbReference>
<evidence type="ECO:0000259" key="6">
    <source>
        <dbReference type="PROSITE" id="PS50011"/>
    </source>
</evidence>
<feature type="transmembrane region" description="Helical" evidence="5">
    <location>
        <begin position="385"/>
        <end position="406"/>
    </location>
</feature>
<evidence type="ECO:0000256" key="3">
    <source>
        <dbReference type="PROSITE-ProRule" id="PRU00339"/>
    </source>
</evidence>
<keyword evidence="7" id="KW-0418">Kinase</keyword>
<organism evidence="7 8">
    <name type="scientific">Phormidium nigroviride PCC 7112</name>
    <dbReference type="NCBI Taxonomy" id="179408"/>
    <lineage>
        <taxon>Bacteria</taxon>
        <taxon>Bacillati</taxon>
        <taxon>Cyanobacteriota</taxon>
        <taxon>Cyanophyceae</taxon>
        <taxon>Oscillatoriophycideae</taxon>
        <taxon>Oscillatoriales</taxon>
        <taxon>Oscillatoriaceae</taxon>
        <taxon>Phormidium</taxon>
    </lineage>
</organism>
<dbReference type="HOGENOM" id="CLU_000288_135_5_3"/>
<dbReference type="PANTHER" id="PTHR44858">
    <property type="entry name" value="TETRATRICOPEPTIDE REPEAT PROTEIN 6"/>
    <property type="match status" value="1"/>
</dbReference>
<keyword evidence="2 3" id="KW-0802">TPR repeat</keyword>
<keyword evidence="5" id="KW-1133">Transmembrane helix</keyword>
<dbReference type="InterPro" id="IPR011990">
    <property type="entry name" value="TPR-like_helical_dom_sf"/>
</dbReference>
<evidence type="ECO:0000313" key="7">
    <source>
        <dbReference type="EMBL" id="AFZ06565.1"/>
    </source>
</evidence>
<accession>K9VH80</accession>
<dbReference type="eggNOG" id="COG0457">
    <property type="taxonomic scope" value="Bacteria"/>
</dbReference>
<dbReference type="InterPro" id="IPR019734">
    <property type="entry name" value="TPR_rpt"/>
</dbReference>
<sequence>MVSKTHKHKSTTLNKLLIIRQMLKKEEKRHKEEGRKKKEEDPITNSKLPTPPYQFPLTTSPLPPPRYQFAIPDMNMVGQLLDRRYRVVQILSSGAFGQTYLAVDTRRPGHPQCVVKQLRPPSNTSTVLKTAYRLFKQEAEILEKLGKHDQIPFLLAYFEEANQFYLVEEFVPGHALNREIVAGQPWREERVLDLLQEVLQVLAFVHSQGVIHRDVNPSNLIRRKPDGKLVLIDFGSVKEVASHVSDYDTEFPRTIATGTPAYMPIEQFQGNPQFSSDLYAVGMMAVQAITGLPGTDLPKLQDPSPSHTGEIVWRNRAQCSVGLANIIDKMVCHQFAKRYQSAEEVLVALSKLRHRQEPVNTAHKKSIAPSLMSSDSFYSRLGSRFWLLILAGVGAAIVLIFLFSYWSRPNPIKAKEYYEKGVEKSRNQDAAAALQAFNKSIQLNPKNAESFYWRGNANYDLKKYQEAIADYSQAIALNPKYVQAYFNRGLARHDFNDKRGAIEDYTQALNLQPNDADTYYERGVTYLELQDYKTAIQDFNAVIRLQPNLVKAYHSRGLARAGSGDLQGGIGDYTEAIKLDAKNVDAFYSRGRARFHLGDYQGALADYSQVIAIDPKSADAYANRCSTQLNLGAHQAAIDDCTQAISLSDEDGVPYNNRCIAYLNLKDYPKAIADCTQALKVNPNDYNAYNNRALARSAGGDAQGAIADFTAAIGFNPNNAEAYANRAKIYQELKNYNSAIADYVQAIRISPNYAAAYYGRGLVRRSLGDKAGAISDLEKAGKMYLDQGLTGGYKDAQFELEKLK</sequence>
<dbReference type="Gene3D" id="3.30.200.20">
    <property type="entry name" value="Phosphorylase Kinase, domain 1"/>
    <property type="match status" value="1"/>
</dbReference>
<dbReference type="GO" id="GO:0005524">
    <property type="term" value="F:ATP binding"/>
    <property type="evidence" value="ECO:0007669"/>
    <property type="project" value="InterPro"/>
</dbReference>
<keyword evidence="1" id="KW-0677">Repeat</keyword>
<dbReference type="GO" id="GO:0009279">
    <property type="term" value="C:cell outer membrane"/>
    <property type="evidence" value="ECO:0007669"/>
    <property type="project" value="TreeGrafter"/>
</dbReference>
<dbReference type="Gene3D" id="1.10.510.10">
    <property type="entry name" value="Transferase(Phosphotransferase) domain 1"/>
    <property type="match status" value="1"/>
</dbReference>
<dbReference type="eggNOG" id="COG0515">
    <property type="taxonomic scope" value="Bacteria"/>
</dbReference>
<dbReference type="PROSITE" id="PS50005">
    <property type="entry name" value="TPR"/>
    <property type="match status" value="7"/>
</dbReference>
<dbReference type="SUPFAM" id="SSF56112">
    <property type="entry name" value="Protein kinase-like (PK-like)"/>
    <property type="match status" value="1"/>
</dbReference>
<keyword evidence="7" id="KW-0808">Transferase</keyword>
<evidence type="ECO:0000256" key="5">
    <source>
        <dbReference type="SAM" id="Phobius"/>
    </source>
</evidence>
<feature type="repeat" description="TPR" evidence="3">
    <location>
        <begin position="516"/>
        <end position="549"/>
    </location>
</feature>
<dbReference type="InterPro" id="IPR011009">
    <property type="entry name" value="Kinase-like_dom_sf"/>
</dbReference>
<dbReference type="Gene3D" id="1.25.40.10">
    <property type="entry name" value="Tetratricopeptide repeat domain"/>
    <property type="match status" value="5"/>
</dbReference>
<dbReference type="EMBL" id="CP003614">
    <property type="protein sequence ID" value="AFZ06565.1"/>
    <property type="molecule type" value="Genomic_DNA"/>
</dbReference>
<feature type="repeat" description="TPR" evidence="3">
    <location>
        <begin position="448"/>
        <end position="481"/>
    </location>
</feature>
<dbReference type="Proteomes" id="UP000010478">
    <property type="component" value="Chromosome"/>
</dbReference>
<evidence type="ECO:0000256" key="1">
    <source>
        <dbReference type="ARBA" id="ARBA00022737"/>
    </source>
</evidence>
<dbReference type="SUPFAM" id="SSF48452">
    <property type="entry name" value="TPR-like"/>
    <property type="match status" value="1"/>
</dbReference>
<protein>
    <submittedName>
        <fullName evidence="7">Serine/threonine protein kinase</fullName>
    </submittedName>
</protein>
<keyword evidence="8" id="KW-1185">Reference proteome</keyword>
<name>K9VH80_9CYAN</name>
<feature type="repeat" description="TPR" evidence="3">
    <location>
        <begin position="584"/>
        <end position="617"/>
    </location>
</feature>
<evidence type="ECO:0000256" key="2">
    <source>
        <dbReference type="ARBA" id="ARBA00022803"/>
    </source>
</evidence>
<feature type="repeat" description="TPR" evidence="3">
    <location>
        <begin position="482"/>
        <end position="515"/>
    </location>
</feature>
<dbReference type="Pfam" id="PF00515">
    <property type="entry name" value="TPR_1"/>
    <property type="match status" value="1"/>
</dbReference>
<evidence type="ECO:0000313" key="8">
    <source>
        <dbReference type="Proteomes" id="UP000010478"/>
    </source>
</evidence>
<keyword evidence="7" id="KW-0723">Serine/threonine-protein kinase</keyword>
<keyword evidence="5" id="KW-0812">Transmembrane</keyword>
<dbReference type="CDD" id="cd14014">
    <property type="entry name" value="STKc_PknB_like"/>
    <property type="match status" value="1"/>
</dbReference>
<dbReference type="PANTHER" id="PTHR44858:SF1">
    <property type="entry name" value="UDP-N-ACETYLGLUCOSAMINE--PEPTIDE N-ACETYLGLUCOSAMINYLTRANSFERASE SPINDLY-RELATED"/>
    <property type="match status" value="1"/>
</dbReference>
<dbReference type="RefSeq" id="WP_015175870.1">
    <property type="nucleotide sequence ID" value="NC_019729.1"/>
</dbReference>
<dbReference type="InterPro" id="IPR000719">
    <property type="entry name" value="Prot_kinase_dom"/>
</dbReference>
<feature type="repeat" description="TPR" evidence="3">
    <location>
        <begin position="414"/>
        <end position="447"/>
    </location>
</feature>
<keyword evidence="5" id="KW-0472">Membrane</keyword>
<dbReference type="PROSITE" id="PS50293">
    <property type="entry name" value="TPR_REGION"/>
    <property type="match status" value="2"/>
</dbReference>
<dbReference type="Pfam" id="PF13414">
    <property type="entry name" value="TPR_11"/>
    <property type="match status" value="4"/>
</dbReference>
<dbReference type="STRING" id="179408.Osc7112_2096"/>
<proteinExistence type="predicted"/>
<gene>
    <name evidence="7" type="ORF">Osc7112_2096</name>
</gene>
<dbReference type="AlphaFoldDB" id="K9VH80"/>
<evidence type="ECO:0000256" key="4">
    <source>
        <dbReference type="SAM" id="MobiDB-lite"/>
    </source>
</evidence>
<feature type="compositionally biased region" description="Basic and acidic residues" evidence="4">
    <location>
        <begin position="26"/>
        <end position="41"/>
    </location>
</feature>
<feature type="repeat" description="TPR" evidence="3">
    <location>
        <begin position="720"/>
        <end position="753"/>
    </location>
</feature>